<comment type="catalytic activity">
    <reaction evidence="6">
        <text>adenylyl-molybdopterin + molybdate = Mo-molybdopterin + AMP + H(+)</text>
        <dbReference type="Rhea" id="RHEA:35047"/>
        <dbReference type="ChEBI" id="CHEBI:15378"/>
        <dbReference type="ChEBI" id="CHEBI:36264"/>
        <dbReference type="ChEBI" id="CHEBI:62727"/>
        <dbReference type="ChEBI" id="CHEBI:71302"/>
        <dbReference type="ChEBI" id="CHEBI:456215"/>
        <dbReference type="EC" id="2.10.1.1"/>
    </reaction>
</comment>
<evidence type="ECO:0000256" key="8">
    <source>
        <dbReference type="SAM" id="MobiDB-lite"/>
    </source>
</evidence>
<dbReference type="NCBIfam" id="NF045515">
    <property type="entry name" value="Glp_gephyrin"/>
    <property type="match status" value="1"/>
</dbReference>
<evidence type="ECO:0000256" key="7">
    <source>
        <dbReference type="RuleBase" id="RU365090"/>
    </source>
</evidence>
<dbReference type="UniPathway" id="UPA00344"/>
<dbReference type="Pfam" id="PF03453">
    <property type="entry name" value="MoeA_N"/>
    <property type="match status" value="1"/>
</dbReference>
<keyword evidence="4 7" id="KW-0500">Molybdenum</keyword>
<keyword evidence="11" id="KW-1185">Reference proteome</keyword>
<dbReference type="InterPro" id="IPR005111">
    <property type="entry name" value="MoeA_C_domain_IV"/>
</dbReference>
<evidence type="ECO:0000256" key="1">
    <source>
        <dbReference type="ARBA" id="ARBA00002901"/>
    </source>
</evidence>
<dbReference type="CDD" id="cd00887">
    <property type="entry name" value="MoeA"/>
    <property type="match status" value="1"/>
</dbReference>
<accession>A0A251XJC4</accession>
<feature type="compositionally biased region" description="Basic and acidic residues" evidence="8">
    <location>
        <begin position="11"/>
        <end position="30"/>
    </location>
</feature>
<keyword evidence="7 10" id="KW-0808">Transferase</keyword>
<evidence type="ECO:0000256" key="2">
    <source>
        <dbReference type="ARBA" id="ARBA00005046"/>
    </source>
</evidence>
<dbReference type="Pfam" id="PF00994">
    <property type="entry name" value="MoCF_biosynth"/>
    <property type="match status" value="1"/>
</dbReference>
<name>A0A251XJC4_CLAMM</name>
<comment type="pathway">
    <text evidence="2 7">Cofactor biosynthesis; molybdopterin biosynthesis.</text>
</comment>
<dbReference type="InterPro" id="IPR036425">
    <property type="entry name" value="MoaB/Mog-like_dom_sf"/>
</dbReference>
<evidence type="ECO:0000256" key="6">
    <source>
        <dbReference type="ARBA" id="ARBA00047317"/>
    </source>
</evidence>
<comment type="caution">
    <text evidence="10">The sequence shown here is derived from an EMBL/GenBank/DDBJ whole genome shotgun (WGS) entry which is preliminary data.</text>
</comment>
<comment type="cofactor">
    <cofactor evidence="7">
        <name>Mg(2+)</name>
        <dbReference type="ChEBI" id="CHEBI:18420"/>
    </cofactor>
</comment>
<feature type="compositionally biased region" description="Low complexity" evidence="8">
    <location>
        <begin position="481"/>
        <end position="492"/>
    </location>
</feature>
<evidence type="ECO:0000313" key="10">
    <source>
        <dbReference type="EMBL" id="OUE03612.1"/>
    </source>
</evidence>
<dbReference type="SMART" id="SM00852">
    <property type="entry name" value="MoCF_biosynth"/>
    <property type="match status" value="1"/>
</dbReference>
<feature type="compositionally biased region" description="Basic and acidic residues" evidence="8">
    <location>
        <begin position="39"/>
        <end position="62"/>
    </location>
</feature>
<dbReference type="Gene3D" id="3.40.980.10">
    <property type="entry name" value="MoaB/Mog-like domain"/>
    <property type="match status" value="1"/>
</dbReference>
<evidence type="ECO:0000256" key="4">
    <source>
        <dbReference type="ARBA" id="ARBA00022505"/>
    </source>
</evidence>
<keyword evidence="5 7" id="KW-0501">Molybdenum cofactor biosynthesis</keyword>
<keyword evidence="7" id="KW-0479">Metal-binding</keyword>
<comment type="function">
    <text evidence="1 7">Catalyzes the insertion of molybdate into adenylated molybdopterin with the concomitant release of AMP.</text>
</comment>
<dbReference type="Pfam" id="PF03454">
    <property type="entry name" value="MoeA_C"/>
    <property type="match status" value="1"/>
</dbReference>
<dbReference type="GO" id="GO:0061599">
    <property type="term" value="F:molybdopterin molybdotransferase activity"/>
    <property type="evidence" value="ECO:0007669"/>
    <property type="project" value="UniProtKB-UniRule"/>
</dbReference>
<dbReference type="Gene3D" id="2.170.190.11">
    <property type="entry name" value="Molybdopterin biosynthesis moea protein, domain 3"/>
    <property type="match status" value="1"/>
</dbReference>
<dbReference type="PANTHER" id="PTHR10192:SF5">
    <property type="entry name" value="GEPHYRIN"/>
    <property type="match status" value="1"/>
</dbReference>
<dbReference type="SUPFAM" id="SSF53218">
    <property type="entry name" value="Molybdenum cofactor biosynthesis proteins"/>
    <property type="match status" value="1"/>
</dbReference>
<dbReference type="GO" id="GO:0046872">
    <property type="term" value="F:metal ion binding"/>
    <property type="evidence" value="ECO:0007669"/>
    <property type="project" value="UniProtKB-UniRule"/>
</dbReference>
<dbReference type="GO" id="GO:0005829">
    <property type="term" value="C:cytosol"/>
    <property type="evidence" value="ECO:0007669"/>
    <property type="project" value="TreeGrafter"/>
</dbReference>
<dbReference type="SUPFAM" id="SSF63867">
    <property type="entry name" value="MoeA C-terminal domain-like"/>
    <property type="match status" value="1"/>
</dbReference>
<dbReference type="SUPFAM" id="SSF63882">
    <property type="entry name" value="MoeA N-terminal region -like"/>
    <property type="match status" value="1"/>
</dbReference>
<dbReference type="Gene3D" id="2.40.340.10">
    <property type="entry name" value="MoeA, C-terminal, domain IV"/>
    <property type="match status" value="1"/>
</dbReference>
<evidence type="ECO:0000313" key="11">
    <source>
        <dbReference type="Proteomes" id="UP000195062"/>
    </source>
</evidence>
<evidence type="ECO:0000256" key="5">
    <source>
        <dbReference type="ARBA" id="ARBA00023150"/>
    </source>
</evidence>
<proteinExistence type="inferred from homology"/>
<dbReference type="PANTHER" id="PTHR10192">
    <property type="entry name" value="MOLYBDOPTERIN BIOSYNTHESIS PROTEIN"/>
    <property type="match status" value="1"/>
</dbReference>
<dbReference type="InterPro" id="IPR036135">
    <property type="entry name" value="MoeA_linker/N_sf"/>
</dbReference>
<evidence type="ECO:0000259" key="9">
    <source>
        <dbReference type="SMART" id="SM00852"/>
    </source>
</evidence>
<feature type="compositionally biased region" description="Basic and acidic residues" evidence="8">
    <location>
        <begin position="81"/>
        <end position="94"/>
    </location>
</feature>
<protein>
    <recommendedName>
        <fullName evidence="7">Molybdopterin molybdenumtransferase</fullName>
        <ecNumber evidence="7">2.10.1.1</ecNumber>
    </recommendedName>
</protein>
<evidence type="ECO:0000256" key="3">
    <source>
        <dbReference type="ARBA" id="ARBA00010763"/>
    </source>
</evidence>
<feature type="region of interest" description="Disordered" evidence="8">
    <location>
        <begin position="1"/>
        <end position="136"/>
    </location>
</feature>
<dbReference type="InterPro" id="IPR036688">
    <property type="entry name" value="MoeA_C_domain_IV_sf"/>
</dbReference>
<comment type="similarity">
    <text evidence="3 7">Belongs to the MoeA family.</text>
</comment>
<dbReference type="InterPro" id="IPR038987">
    <property type="entry name" value="MoeA-like"/>
</dbReference>
<sequence>MSARAVRGGPHGRDDQARARREQREGRDEQQQTQVGSARVDDHPGDAERDRGGEQHGADRGGHATADGGAALVRIHALRVPRPDRDGKARVRGADDEEDDRASGSGGARGGRTRVGDDGPMTPDRPAGRRRRTVDEHRAAVSALLAPLAGLPAEELPVAADAVSADPHRYADRVLARDVTSPLDLPPFRNSQMDGYAVRAADLAGASDAVPAVLRIAARIPAGVAPVPLQPGTAAPCMTGAPVPPGADAIVPIEAAIPDGFVDEDATDATVSFAAPVDPGAFVRAQGSDLAAGAVLVAAGTRLLPAHWGVLASAGVATVAVRRRLVVLLLSTGLELRGPGEELAPGQIHDANSVALAAALSAAGAEVRPLRVASDDAGRVRDAIRDAAAGIDLLLTTGGVSAGAYEVVRDVLEGGVEFVSVAVQPGGPQGLGTAEAGGARIPVVAFPGNPVSALVSFELFLRPVLRALAGHPRPDRPSREAPLAAPLDSPAAKHQVRRGRLDEDGRVVAVGGPGSHLLHAYATATHLVHIPAGLDRLEAGDPVTVWSIDD</sequence>
<organism evidence="10 11">
    <name type="scientific">Clavibacter michiganensis subsp. michiganensis</name>
    <dbReference type="NCBI Taxonomy" id="33013"/>
    <lineage>
        <taxon>Bacteria</taxon>
        <taxon>Bacillati</taxon>
        <taxon>Actinomycetota</taxon>
        <taxon>Actinomycetes</taxon>
        <taxon>Micrococcales</taxon>
        <taxon>Microbacteriaceae</taxon>
        <taxon>Clavibacter</taxon>
    </lineage>
</organism>
<keyword evidence="7" id="KW-0460">Magnesium</keyword>
<dbReference type="Proteomes" id="UP000195062">
    <property type="component" value="Unassembled WGS sequence"/>
</dbReference>
<dbReference type="GO" id="GO:0006777">
    <property type="term" value="P:Mo-molybdopterin cofactor biosynthetic process"/>
    <property type="evidence" value="ECO:0007669"/>
    <property type="project" value="UniProtKB-UniRule"/>
</dbReference>
<dbReference type="InterPro" id="IPR001453">
    <property type="entry name" value="MoaB/Mog_dom"/>
</dbReference>
<dbReference type="EC" id="2.10.1.1" evidence="7"/>
<dbReference type="AlphaFoldDB" id="A0A251XJC4"/>
<reference evidence="10 11" key="1">
    <citation type="submission" date="2016-08" db="EMBL/GenBank/DDBJ databases">
        <title>Genome sequence of Clavibacter michiganensis subsp. michiganensis strain CASJ007.</title>
        <authorList>
            <person name="Thapa S.P."/>
            <person name="Coaker G."/>
        </authorList>
    </citation>
    <scope>NUCLEOTIDE SEQUENCE [LARGE SCALE GENOMIC DNA]</scope>
    <source>
        <strain evidence="10">CASJ007</strain>
    </source>
</reference>
<gene>
    <name evidence="10" type="primary">moeA</name>
    <name evidence="10" type="ORF">CMMCAS07_01595</name>
</gene>
<dbReference type="InterPro" id="IPR005110">
    <property type="entry name" value="MoeA_linker/N"/>
</dbReference>
<feature type="domain" description="MoaB/Mog" evidence="9">
    <location>
        <begin position="328"/>
        <end position="467"/>
    </location>
</feature>
<feature type="region of interest" description="Disordered" evidence="8">
    <location>
        <begin position="471"/>
        <end position="498"/>
    </location>
</feature>
<dbReference type="EMBL" id="MDHH01000001">
    <property type="protein sequence ID" value="OUE03612.1"/>
    <property type="molecule type" value="Genomic_DNA"/>
</dbReference>
<dbReference type="Gene3D" id="3.90.105.10">
    <property type="entry name" value="Molybdopterin biosynthesis moea protein, domain 2"/>
    <property type="match status" value="1"/>
</dbReference>